<accession>A0A7Y6B824</accession>
<dbReference type="EC" id="5.2.1.8" evidence="1"/>
<dbReference type="RefSeq" id="WP_175313956.1">
    <property type="nucleotide sequence ID" value="NZ_CBCRYR010000006.1"/>
</dbReference>
<keyword evidence="6" id="KW-1185">Reference proteome</keyword>
<comment type="caution">
    <text evidence="5">The sequence shown here is derived from an EMBL/GenBank/DDBJ whole genome shotgun (WGS) entry which is preliminary data.</text>
</comment>
<name>A0A7Y6B824_9SPHN</name>
<dbReference type="InterPro" id="IPR002130">
    <property type="entry name" value="Cyclophilin-type_PPIase_dom"/>
</dbReference>
<dbReference type="Pfam" id="PF00160">
    <property type="entry name" value="Pro_isomerase"/>
    <property type="match status" value="1"/>
</dbReference>
<protein>
    <recommendedName>
        <fullName evidence="1">peptidylprolyl isomerase</fullName>
        <ecNumber evidence="1">5.2.1.8</ecNumber>
    </recommendedName>
</protein>
<evidence type="ECO:0000256" key="3">
    <source>
        <dbReference type="ARBA" id="ARBA00023235"/>
    </source>
</evidence>
<dbReference type="PROSITE" id="PS50072">
    <property type="entry name" value="CSA_PPIASE_2"/>
    <property type="match status" value="1"/>
</dbReference>
<evidence type="ECO:0000256" key="2">
    <source>
        <dbReference type="ARBA" id="ARBA00023110"/>
    </source>
</evidence>
<evidence type="ECO:0000313" key="5">
    <source>
        <dbReference type="EMBL" id="NUU49121.1"/>
    </source>
</evidence>
<dbReference type="Proteomes" id="UP000536441">
    <property type="component" value="Unassembled WGS sequence"/>
</dbReference>
<dbReference type="EMBL" id="JABMCH010000071">
    <property type="protein sequence ID" value="NUU49121.1"/>
    <property type="molecule type" value="Genomic_DNA"/>
</dbReference>
<gene>
    <name evidence="5" type="ORF">HP438_19290</name>
</gene>
<evidence type="ECO:0000256" key="1">
    <source>
        <dbReference type="ARBA" id="ARBA00013194"/>
    </source>
</evidence>
<dbReference type="PANTHER" id="PTHR45625">
    <property type="entry name" value="PEPTIDYL-PROLYL CIS-TRANS ISOMERASE-RELATED"/>
    <property type="match status" value="1"/>
</dbReference>
<evidence type="ECO:0000313" key="6">
    <source>
        <dbReference type="Proteomes" id="UP000536441"/>
    </source>
</evidence>
<feature type="domain" description="PPIase cyclophilin-type" evidence="4">
    <location>
        <begin position="14"/>
        <end position="182"/>
    </location>
</feature>
<dbReference type="Gene3D" id="2.40.100.10">
    <property type="entry name" value="Cyclophilin-like"/>
    <property type="match status" value="1"/>
</dbReference>
<proteinExistence type="predicted"/>
<dbReference type="InterPro" id="IPR044666">
    <property type="entry name" value="Cyclophilin_A-like"/>
</dbReference>
<dbReference type="InterPro" id="IPR029000">
    <property type="entry name" value="Cyclophilin-like_dom_sf"/>
</dbReference>
<dbReference type="SUPFAM" id="SSF50891">
    <property type="entry name" value="Cyclophilin-like"/>
    <property type="match status" value="1"/>
</dbReference>
<dbReference type="AlphaFoldDB" id="A0A7Y6B824"/>
<evidence type="ECO:0000259" key="4">
    <source>
        <dbReference type="PROSITE" id="PS50072"/>
    </source>
</evidence>
<dbReference type="PANTHER" id="PTHR45625:SF4">
    <property type="entry name" value="PEPTIDYLPROLYL ISOMERASE DOMAIN AND WD REPEAT-CONTAINING PROTEIN 1"/>
    <property type="match status" value="1"/>
</dbReference>
<keyword evidence="2" id="KW-0697">Rotamase</keyword>
<dbReference type="GO" id="GO:0003755">
    <property type="term" value="F:peptidyl-prolyl cis-trans isomerase activity"/>
    <property type="evidence" value="ECO:0007669"/>
    <property type="project" value="UniProtKB-KW"/>
</dbReference>
<sequence>MSKPATMPLLRIITDLGDIVIELRPDRAPRTVTAFLSEVEKAGFDGGSFGRIVRADNDRGEPPIEVIQAGAQAAVEQRIDVAFETTDESGLRHQDGVISLPRADEPLATAQGFFICIGDQPALDARGGRSADASGFAAFGRVVEGMEVVKAIHRIPTMEQAPTAFVRGQMASEPVAIHRIVVESESDHLSV</sequence>
<keyword evidence="3 5" id="KW-0413">Isomerase</keyword>
<organism evidence="5 6">
    <name type="scientific">Sphingomonas zeae</name>
    <dbReference type="NCBI Taxonomy" id="1646122"/>
    <lineage>
        <taxon>Bacteria</taxon>
        <taxon>Pseudomonadati</taxon>
        <taxon>Pseudomonadota</taxon>
        <taxon>Alphaproteobacteria</taxon>
        <taxon>Sphingomonadales</taxon>
        <taxon>Sphingomonadaceae</taxon>
        <taxon>Sphingomonas</taxon>
    </lineage>
</organism>
<reference evidence="5 6" key="1">
    <citation type="submission" date="2020-05" db="EMBL/GenBank/DDBJ databases">
        <title>Genome Sequencing of Type Strains.</title>
        <authorList>
            <person name="Lemaire J.F."/>
            <person name="Inderbitzin P."/>
            <person name="Gregorio O.A."/>
            <person name="Collins S.B."/>
            <person name="Wespe N."/>
            <person name="Knight-Connoni V."/>
        </authorList>
    </citation>
    <scope>NUCLEOTIDE SEQUENCE [LARGE SCALE GENOMIC DNA]</scope>
    <source>
        <strain evidence="5 6">DSM 100049</strain>
    </source>
</reference>